<evidence type="ECO:0000313" key="8">
    <source>
        <dbReference type="EnsemblPlants" id="Solyc01g067920.1.1"/>
    </source>
</evidence>
<dbReference type="AlphaFoldDB" id="K4AX40"/>
<dbReference type="PhylomeDB" id="K4AX40"/>
<reference evidence="8" key="1">
    <citation type="journal article" date="2012" name="Nature">
        <title>The tomato genome sequence provides insights into fleshy fruit evolution.</title>
        <authorList>
            <consortium name="Tomato Genome Consortium"/>
        </authorList>
    </citation>
    <scope>NUCLEOTIDE SEQUENCE [LARGE SCALE GENOMIC DNA]</scope>
    <source>
        <strain evidence="8">cv. Heinz 1706</strain>
    </source>
</reference>
<sequence>MLKYFQKRQSDSPEFFYAIHIDVEGHLANYFWVDARSRIAYNNFGDVILFYPKYLTNKYKMSFVPFIGVNNHHQSILFGCALLWDETEETFQWLLHTWQEVMFGIFPRTIITYQDAAITNVVAKVLPNSVHHFCMWHIEKKIPEYLSHVFHEFDDSKSEFSKCLHCTATLEKFETAWIDIIKIYNLEEHNWLHRIYANRKKWIPAYVEKDYKTNHSKTILKTLYPMEDEAAKIYTRKVFQKFQEELIQSQKFISKKIEVEDGIHIYKVHLFQRQTPAYIVRLNLELKNATCSCHKFEFMEILCRHVLMIFIKKHITHFHHVIYWIDGQVHILMSKRNSVAVKHSLMQILQWNSQHIRNLFKGKVAVLIHIPPHLWWICFTESVCILNLFVAYMHF</sequence>
<proteinExistence type="inferred from homology"/>
<evidence type="ECO:0000256" key="6">
    <source>
        <dbReference type="RuleBase" id="RU367018"/>
    </source>
</evidence>
<dbReference type="GO" id="GO:0006355">
    <property type="term" value="P:regulation of DNA-templated transcription"/>
    <property type="evidence" value="ECO:0007669"/>
    <property type="project" value="UniProtKB-UniRule"/>
</dbReference>
<dbReference type="InterPro" id="IPR007527">
    <property type="entry name" value="Znf_SWIM"/>
</dbReference>
<dbReference type="STRING" id="4081.K4AX40"/>
<dbReference type="PANTHER" id="PTHR31669">
    <property type="entry name" value="PROTEIN FAR1-RELATED SEQUENCE 10-RELATED"/>
    <property type="match status" value="1"/>
</dbReference>
<organism evidence="8">
    <name type="scientific">Solanum lycopersicum</name>
    <name type="common">Tomato</name>
    <name type="synonym">Lycopersicon esculentum</name>
    <dbReference type="NCBI Taxonomy" id="4081"/>
    <lineage>
        <taxon>Eukaryota</taxon>
        <taxon>Viridiplantae</taxon>
        <taxon>Streptophyta</taxon>
        <taxon>Embryophyta</taxon>
        <taxon>Tracheophyta</taxon>
        <taxon>Spermatophyta</taxon>
        <taxon>Magnoliopsida</taxon>
        <taxon>eudicotyledons</taxon>
        <taxon>Gunneridae</taxon>
        <taxon>Pentapetalae</taxon>
        <taxon>asterids</taxon>
        <taxon>lamiids</taxon>
        <taxon>Solanales</taxon>
        <taxon>Solanaceae</taxon>
        <taxon>Solanoideae</taxon>
        <taxon>Solaneae</taxon>
        <taxon>Solanum</taxon>
        <taxon>Solanum subgen. Lycopersicon</taxon>
    </lineage>
</organism>
<dbReference type="InterPro" id="IPR006564">
    <property type="entry name" value="Znf_PMZ"/>
</dbReference>
<dbReference type="InterPro" id="IPR031052">
    <property type="entry name" value="FHY3/FAR1"/>
</dbReference>
<comment type="function">
    <text evidence="6">Putative transcription activator involved in regulating light control of development.</text>
</comment>
<dbReference type="eggNOG" id="ENOG502QSJE">
    <property type="taxonomic scope" value="Eukaryota"/>
</dbReference>
<dbReference type="InterPro" id="IPR018289">
    <property type="entry name" value="MULE_transposase_dom"/>
</dbReference>
<evidence type="ECO:0000313" key="9">
    <source>
        <dbReference type="Proteomes" id="UP000004994"/>
    </source>
</evidence>
<dbReference type="PaxDb" id="4081-Solyc01g067920.1.1"/>
<dbReference type="InParanoid" id="K4AX40"/>
<keyword evidence="9" id="KW-1185">Reference proteome</keyword>
<dbReference type="PANTHER" id="PTHR31669:SF293">
    <property type="entry name" value="PROTEIN FAR1-RELATED SEQUENCE"/>
    <property type="match status" value="1"/>
</dbReference>
<dbReference type="GO" id="GO:0005634">
    <property type="term" value="C:nucleus"/>
    <property type="evidence" value="ECO:0007669"/>
    <property type="project" value="UniProtKB-SubCell"/>
</dbReference>
<protein>
    <recommendedName>
        <fullName evidence="6">Protein FAR1-RELATED SEQUENCE</fullName>
    </recommendedName>
</protein>
<dbReference type="PROSITE" id="PS50966">
    <property type="entry name" value="ZF_SWIM"/>
    <property type="match status" value="1"/>
</dbReference>
<dbReference type="SMART" id="SM00575">
    <property type="entry name" value="ZnF_PMZ"/>
    <property type="match status" value="1"/>
</dbReference>
<dbReference type="Pfam" id="PF04434">
    <property type="entry name" value="SWIM"/>
    <property type="match status" value="1"/>
</dbReference>
<evidence type="ECO:0000256" key="5">
    <source>
        <dbReference type="PROSITE-ProRule" id="PRU00325"/>
    </source>
</evidence>
<accession>K4AX40</accession>
<dbReference type="EnsemblPlants" id="Solyc01g067920.1.1">
    <property type="protein sequence ID" value="Solyc01g067920.1.1"/>
    <property type="gene ID" value="Solyc01g067920.1"/>
</dbReference>
<keyword evidence="6" id="KW-0539">Nucleus</keyword>
<dbReference type="GO" id="GO:0008270">
    <property type="term" value="F:zinc ion binding"/>
    <property type="evidence" value="ECO:0007669"/>
    <property type="project" value="UniProtKB-UniRule"/>
</dbReference>
<name>K4AX40_SOLLC</name>
<keyword evidence="2 6" id="KW-0479">Metal-binding</keyword>
<evidence type="ECO:0000256" key="1">
    <source>
        <dbReference type="ARBA" id="ARBA00005889"/>
    </source>
</evidence>
<dbReference type="Pfam" id="PF10551">
    <property type="entry name" value="MULE"/>
    <property type="match status" value="1"/>
</dbReference>
<dbReference type="OMA" id="WICFTES"/>
<reference evidence="8" key="2">
    <citation type="submission" date="2015-06" db="UniProtKB">
        <authorList>
            <consortium name="EnsemblPlants"/>
        </authorList>
    </citation>
    <scope>IDENTIFICATION</scope>
    <source>
        <strain evidence="8">cv. Heinz 1706</strain>
    </source>
</reference>
<keyword evidence="4 6" id="KW-0862">Zinc</keyword>
<dbReference type="HOGENOM" id="CLU_008459_9_2_1"/>
<evidence type="ECO:0000256" key="4">
    <source>
        <dbReference type="ARBA" id="ARBA00022833"/>
    </source>
</evidence>
<dbReference type="Gramene" id="Solyc01g067920.1.1">
    <property type="protein sequence ID" value="Solyc01g067920.1.1"/>
    <property type="gene ID" value="Solyc01g067920.1"/>
</dbReference>
<comment type="similarity">
    <text evidence="1 6">Belongs to the FHY3/FAR1 family.</text>
</comment>
<evidence type="ECO:0000259" key="7">
    <source>
        <dbReference type="PROSITE" id="PS50966"/>
    </source>
</evidence>
<dbReference type="Proteomes" id="UP000004994">
    <property type="component" value="Chromosome 1"/>
</dbReference>
<comment type="subcellular location">
    <subcellularLocation>
        <location evidence="6">Nucleus</location>
    </subcellularLocation>
</comment>
<evidence type="ECO:0000256" key="3">
    <source>
        <dbReference type="ARBA" id="ARBA00022771"/>
    </source>
</evidence>
<feature type="domain" description="SWIM-type" evidence="7">
    <location>
        <begin position="278"/>
        <end position="314"/>
    </location>
</feature>
<keyword evidence="3 5" id="KW-0863">Zinc-finger</keyword>
<evidence type="ECO:0000256" key="2">
    <source>
        <dbReference type="ARBA" id="ARBA00022723"/>
    </source>
</evidence>